<dbReference type="InterPro" id="IPR002813">
    <property type="entry name" value="Arg_biosynth_ArgJ"/>
</dbReference>
<keyword evidence="4" id="KW-0068">Autocatalytic cleavage</keyword>
<evidence type="ECO:0000256" key="3">
    <source>
        <dbReference type="ARBA" id="ARBA00022679"/>
    </source>
</evidence>
<evidence type="ECO:0000256" key="2">
    <source>
        <dbReference type="ARBA" id="ARBA00011475"/>
    </source>
</evidence>
<evidence type="ECO:0000256" key="5">
    <source>
        <dbReference type="ARBA" id="ARBA00023315"/>
    </source>
</evidence>
<dbReference type="AlphaFoldDB" id="A0A7H1MB25"/>
<dbReference type="Gene3D" id="3.10.20.340">
    <property type="entry name" value="ArgJ beta chain, C-terminal domain"/>
    <property type="match status" value="1"/>
</dbReference>
<dbReference type="Pfam" id="PF01960">
    <property type="entry name" value="ArgJ"/>
    <property type="match status" value="1"/>
</dbReference>
<keyword evidence="5" id="KW-0012">Acyltransferase</keyword>
<name>A0A7H1MB25_9NEIS</name>
<dbReference type="GO" id="GO:0004358">
    <property type="term" value="F:L-glutamate N-acetyltransferase activity, acting on acetyl-L-ornithine as donor"/>
    <property type="evidence" value="ECO:0007669"/>
    <property type="project" value="InterPro"/>
</dbReference>
<evidence type="ECO:0000256" key="1">
    <source>
        <dbReference type="ARBA" id="ARBA00006774"/>
    </source>
</evidence>
<gene>
    <name evidence="6" type="ORF">H7A79_0270</name>
</gene>
<dbReference type="SUPFAM" id="SSF56266">
    <property type="entry name" value="DmpA/ArgJ-like"/>
    <property type="match status" value="1"/>
</dbReference>
<dbReference type="GO" id="GO:0006526">
    <property type="term" value="P:L-arginine biosynthetic process"/>
    <property type="evidence" value="ECO:0007669"/>
    <property type="project" value="InterPro"/>
</dbReference>
<comment type="subunit">
    <text evidence="2">Heterotetramer of two alpha and two beta chains.</text>
</comment>
<sequence>MVENGGCAAGYSEEQGQAVMARAEITVRIDLQRGRECATVYICDLSHEYVSINAGYRN</sequence>
<dbReference type="EMBL" id="CP060414">
    <property type="protein sequence ID" value="QNT58840.1"/>
    <property type="molecule type" value="Genomic_DNA"/>
</dbReference>
<dbReference type="InterPro" id="IPR016117">
    <property type="entry name" value="ArgJ-like_dom_sf"/>
</dbReference>
<protein>
    <submittedName>
        <fullName evidence="6">ArgJ family protein</fullName>
    </submittedName>
</protein>
<dbReference type="InterPro" id="IPR042195">
    <property type="entry name" value="ArgJ_beta_C"/>
</dbReference>
<evidence type="ECO:0000313" key="6">
    <source>
        <dbReference type="EMBL" id="QNT58840.1"/>
    </source>
</evidence>
<comment type="similarity">
    <text evidence="1">Belongs to the ArgJ family.</text>
</comment>
<reference evidence="6" key="1">
    <citation type="submission" date="2024-06" db="EMBL/GenBank/DDBJ databases">
        <title>Complete Genome Sequence of mouse commensal type strain Neisseria musculi.</title>
        <authorList>
            <person name="Thapa E."/>
            <person name="Aluvathingal J."/>
            <person name="Nadendla S."/>
            <person name="Mehta A."/>
            <person name="Tettelin H."/>
            <person name="Weyand N.J."/>
        </authorList>
    </citation>
    <scope>NUCLEOTIDE SEQUENCE</scope>
    <source>
        <strain evidence="6">NW831</strain>
    </source>
</reference>
<dbReference type="Proteomes" id="UP000516412">
    <property type="component" value="Chromosome"/>
</dbReference>
<organism evidence="6 7">
    <name type="scientific">Neisseria musculi</name>
    <dbReference type="NCBI Taxonomy" id="1815583"/>
    <lineage>
        <taxon>Bacteria</taxon>
        <taxon>Pseudomonadati</taxon>
        <taxon>Pseudomonadota</taxon>
        <taxon>Betaproteobacteria</taxon>
        <taxon>Neisseriales</taxon>
        <taxon>Neisseriaceae</taxon>
        <taxon>Neisseria</taxon>
    </lineage>
</organism>
<accession>A0A7H1MB25</accession>
<evidence type="ECO:0000313" key="7">
    <source>
        <dbReference type="Proteomes" id="UP000516412"/>
    </source>
</evidence>
<keyword evidence="3" id="KW-0808">Transferase</keyword>
<evidence type="ECO:0000256" key="4">
    <source>
        <dbReference type="ARBA" id="ARBA00022813"/>
    </source>
</evidence>
<dbReference type="KEGG" id="nmus:H7A79_0270"/>
<keyword evidence="7" id="KW-1185">Reference proteome</keyword>
<proteinExistence type="inferred from homology"/>